<proteinExistence type="inferred from homology"/>
<dbReference type="InterPro" id="IPR005031">
    <property type="entry name" value="COQ10_START"/>
</dbReference>
<comment type="function">
    <text evidence="3">Required for the function of coenzyme Q in the respiratory chain. May serve as a chaperone or may be involved in the transport of Q6 from its site of synthesis to the catalytic sites of the respiratory complexes.</text>
</comment>
<dbReference type="Proteomes" id="UP000054886">
    <property type="component" value="Unassembled WGS sequence"/>
</dbReference>
<dbReference type="VEuPathDB" id="FungiDB:CAGL0E02387g"/>
<dbReference type="GO" id="GO:0006744">
    <property type="term" value="P:ubiquinone biosynthetic process"/>
    <property type="evidence" value="ECO:0007669"/>
    <property type="project" value="EnsemblFungi"/>
</dbReference>
<reference evidence="5 7" key="1">
    <citation type="submission" date="2015-10" db="EMBL/GenBank/DDBJ databases">
        <title>Draft genomes sequences of Candida glabrata isolates 1A, 1B, 2A, 2B, 3A and 3B.</title>
        <authorList>
            <person name="Haavelsrud O.E."/>
            <person name="Gaustad P."/>
        </authorList>
    </citation>
    <scope>NUCLEOTIDE SEQUENCE [LARGE SCALE GENOMIC DNA]</scope>
    <source>
        <strain evidence="5">910700640</strain>
    </source>
</reference>
<dbReference type="GO" id="GO:0045333">
    <property type="term" value="P:cellular respiration"/>
    <property type="evidence" value="ECO:0007669"/>
    <property type="project" value="InterPro"/>
</dbReference>
<comment type="subunit">
    <text evidence="2">Interacts with coenzyme Q.</text>
</comment>
<name>A0A0W0EL68_CANGB</name>
<dbReference type="VEuPathDB" id="FungiDB:B1J91_E02387g"/>
<evidence type="ECO:0000256" key="1">
    <source>
        <dbReference type="ARBA" id="ARBA00006885"/>
    </source>
</evidence>
<evidence type="ECO:0000313" key="5">
    <source>
        <dbReference type="EMBL" id="KTB11668.1"/>
    </source>
</evidence>
<protein>
    <submittedName>
        <fullName evidence="5">Coenzyme Q-binding protein COQ10, mitochondrial</fullName>
    </submittedName>
</protein>
<dbReference type="Gene3D" id="3.30.530.20">
    <property type="match status" value="1"/>
</dbReference>
<evidence type="ECO:0000256" key="2">
    <source>
        <dbReference type="ARBA" id="ARBA00011814"/>
    </source>
</evidence>
<accession>A0A0W0EL68</accession>
<dbReference type="Pfam" id="PF03364">
    <property type="entry name" value="Polyketide_cyc"/>
    <property type="match status" value="1"/>
</dbReference>
<dbReference type="SUPFAM" id="SSF55961">
    <property type="entry name" value="Bet v1-like"/>
    <property type="match status" value="1"/>
</dbReference>
<dbReference type="CDD" id="cd07813">
    <property type="entry name" value="COQ10p_like"/>
    <property type="match status" value="1"/>
</dbReference>
<dbReference type="EMBL" id="LLZZ01000031">
    <property type="protein sequence ID" value="KTB11668.1"/>
    <property type="molecule type" value="Genomic_DNA"/>
</dbReference>
<dbReference type="GO" id="GO:0140104">
    <property type="term" value="F:molecular carrier activity"/>
    <property type="evidence" value="ECO:0007669"/>
    <property type="project" value="EnsemblFungi"/>
</dbReference>
<comment type="similarity">
    <text evidence="1">Belongs to the COQ10 family.</text>
</comment>
<sequence length="195" mass="22445">MSYVGVRCLNRSLLRPFGTRGFFDQLNPFHEIKTQKYVLPKIIQGTPSQVYDVVSEVSKYHEFIPYCEDSFVNERDDSNKPKVAGLRVGFKQYDERFVCDVDCKSKVGGKEVYVVRAESLSHNLFDILSSQWTISTHPTRKDASTVELLLKFKFKSRLYNSISSIFAKSVTELVMDAFARRVYHLKKAAVLENPQ</sequence>
<dbReference type="PANTHER" id="PTHR12901:SF10">
    <property type="entry name" value="COENZYME Q-BINDING PROTEIN COQ10, MITOCHONDRIAL"/>
    <property type="match status" value="1"/>
</dbReference>
<dbReference type="InterPro" id="IPR044996">
    <property type="entry name" value="COQ10-like"/>
</dbReference>
<evidence type="ECO:0000313" key="7">
    <source>
        <dbReference type="Proteomes" id="UP000054886"/>
    </source>
</evidence>
<gene>
    <name evidence="6" type="ORF">AO440_005899</name>
    <name evidence="5" type="ORF">AO440_005930</name>
</gene>
<dbReference type="GO" id="GO:0005743">
    <property type="term" value="C:mitochondrial inner membrane"/>
    <property type="evidence" value="ECO:0007669"/>
    <property type="project" value="EnsemblFungi"/>
</dbReference>
<evidence type="ECO:0000256" key="3">
    <source>
        <dbReference type="ARBA" id="ARBA00024947"/>
    </source>
</evidence>
<organism evidence="5 7">
    <name type="scientific">Candida glabrata</name>
    <name type="common">Yeast</name>
    <name type="synonym">Torulopsis glabrata</name>
    <dbReference type="NCBI Taxonomy" id="5478"/>
    <lineage>
        <taxon>Eukaryota</taxon>
        <taxon>Fungi</taxon>
        <taxon>Dikarya</taxon>
        <taxon>Ascomycota</taxon>
        <taxon>Saccharomycotina</taxon>
        <taxon>Saccharomycetes</taxon>
        <taxon>Saccharomycetales</taxon>
        <taxon>Saccharomycetaceae</taxon>
        <taxon>Nakaseomyces</taxon>
    </lineage>
</organism>
<comment type="caution">
    <text evidence="5">The sequence shown here is derived from an EMBL/GenBank/DDBJ whole genome shotgun (WGS) entry which is preliminary data.</text>
</comment>
<dbReference type="EMBL" id="LLZZ01000024">
    <property type="protein sequence ID" value="KTB11963.1"/>
    <property type="molecule type" value="Genomic_DNA"/>
</dbReference>
<evidence type="ECO:0000313" key="6">
    <source>
        <dbReference type="EMBL" id="KTB11963.1"/>
    </source>
</evidence>
<dbReference type="VEuPathDB" id="FungiDB:GWK60_E02189"/>
<dbReference type="AlphaFoldDB" id="A0A0W0EL68"/>
<dbReference type="InterPro" id="IPR023393">
    <property type="entry name" value="START-like_dom_sf"/>
</dbReference>
<feature type="domain" description="Coenzyme Q-binding protein COQ10 START" evidence="4">
    <location>
        <begin position="46"/>
        <end position="178"/>
    </location>
</feature>
<dbReference type="VEuPathDB" id="FungiDB:GVI51_E02189"/>
<dbReference type="PANTHER" id="PTHR12901">
    <property type="entry name" value="SPERM PROTEIN HOMOLOG"/>
    <property type="match status" value="1"/>
</dbReference>
<dbReference type="GO" id="GO:0048039">
    <property type="term" value="F:ubiquinone binding"/>
    <property type="evidence" value="ECO:0007669"/>
    <property type="project" value="EnsemblFungi"/>
</dbReference>
<evidence type="ECO:0000259" key="4">
    <source>
        <dbReference type="Pfam" id="PF03364"/>
    </source>
</evidence>